<protein>
    <submittedName>
        <fullName evidence="1">Uncharacterized protein</fullName>
    </submittedName>
</protein>
<sequence>MKVKLSMEDLKNMQLSWKCIEPMLLAVRGKDYPTKIEMYQKLNEGQKGLYLFYSFHNHAKTMAEFYWFSNYYITEIQSWSGIKSGVEFYQDNEMVVLLDQIELFIQQRNQKNNLERKVSPSDLEIDEKLYNEVKVLFDRYRVLSENTIKLMNKWIINHEVDFIEIDFSK</sequence>
<evidence type="ECO:0000313" key="2">
    <source>
        <dbReference type="Proteomes" id="UP001056756"/>
    </source>
</evidence>
<proteinExistence type="predicted"/>
<dbReference type="KEGG" id="plig:NAG76_16340"/>
<gene>
    <name evidence="1" type="ORF">NAG76_16340</name>
</gene>
<accession>A0A9J6ZB58</accession>
<dbReference type="EMBL" id="CP097899">
    <property type="protein sequence ID" value="URN93389.1"/>
    <property type="molecule type" value="Genomic_DNA"/>
</dbReference>
<reference evidence="1" key="1">
    <citation type="submission" date="2022-05" db="EMBL/GenBank/DDBJ databases">
        <title>Novel bacterial taxa in a minimal lignocellulolytic consortium and its capacity to transform plastics disclosed by genome-resolved metagenomics.</title>
        <authorList>
            <person name="Rodriguez C.A.D."/>
            <person name="Diaz-Garcia L."/>
            <person name="Herrera K."/>
            <person name="Tarazona N.A."/>
            <person name="Sproer C."/>
            <person name="Overmann J."/>
            <person name="Jimenez D.J."/>
        </authorList>
    </citation>
    <scope>NUCLEOTIDE SEQUENCE</scope>
    <source>
        <strain evidence="1">MAG5</strain>
    </source>
</reference>
<organism evidence="1 2">
    <name type="scientific">Candidatus Pristimantibacillus lignocellulolyticus</name>
    <dbReference type="NCBI Taxonomy" id="2994561"/>
    <lineage>
        <taxon>Bacteria</taxon>
        <taxon>Bacillati</taxon>
        <taxon>Bacillota</taxon>
        <taxon>Bacilli</taxon>
        <taxon>Bacillales</taxon>
        <taxon>Paenibacillaceae</taxon>
        <taxon>Candidatus Pristimantibacillus</taxon>
    </lineage>
</organism>
<evidence type="ECO:0000313" key="1">
    <source>
        <dbReference type="EMBL" id="URN93389.1"/>
    </source>
</evidence>
<dbReference type="AlphaFoldDB" id="A0A9J6ZB58"/>
<dbReference type="Proteomes" id="UP001056756">
    <property type="component" value="Chromosome"/>
</dbReference>
<name>A0A9J6ZB58_9BACL</name>